<sequence length="60" mass="7217">MPFIFALIELIRELLWQQPKPYSPISINKDEWSYVPIKGQYICIYIYIYLTSTKESNTRT</sequence>
<protein>
    <submittedName>
        <fullName evidence="1">Uncharacterized protein</fullName>
    </submittedName>
</protein>
<dbReference type="AlphaFoldDB" id="A0A2P2Q060"/>
<dbReference type="EMBL" id="GGEC01079902">
    <property type="protein sequence ID" value="MBX60386.1"/>
    <property type="molecule type" value="Transcribed_RNA"/>
</dbReference>
<name>A0A2P2Q060_RHIMU</name>
<reference evidence="1" key="1">
    <citation type="submission" date="2018-02" db="EMBL/GenBank/DDBJ databases">
        <title>Rhizophora mucronata_Transcriptome.</title>
        <authorList>
            <person name="Meera S.P."/>
            <person name="Sreeshan A."/>
            <person name="Augustine A."/>
        </authorList>
    </citation>
    <scope>NUCLEOTIDE SEQUENCE</scope>
    <source>
        <tissue evidence="1">Leaf</tissue>
    </source>
</reference>
<organism evidence="1">
    <name type="scientific">Rhizophora mucronata</name>
    <name type="common">Asiatic mangrove</name>
    <dbReference type="NCBI Taxonomy" id="61149"/>
    <lineage>
        <taxon>Eukaryota</taxon>
        <taxon>Viridiplantae</taxon>
        <taxon>Streptophyta</taxon>
        <taxon>Embryophyta</taxon>
        <taxon>Tracheophyta</taxon>
        <taxon>Spermatophyta</taxon>
        <taxon>Magnoliopsida</taxon>
        <taxon>eudicotyledons</taxon>
        <taxon>Gunneridae</taxon>
        <taxon>Pentapetalae</taxon>
        <taxon>rosids</taxon>
        <taxon>fabids</taxon>
        <taxon>Malpighiales</taxon>
        <taxon>Rhizophoraceae</taxon>
        <taxon>Rhizophora</taxon>
    </lineage>
</organism>
<evidence type="ECO:0000313" key="1">
    <source>
        <dbReference type="EMBL" id="MBX60386.1"/>
    </source>
</evidence>
<proteinExistence type="predicted"/>
<accession>A0A2P2Q060</accession>